<keyword evidence="2" id="KW-1185">Reference proteome</keyword>
<evidence type="ECO:0000313" key="1">
    <source>
        <dbReference type="EMBL" id="KAJ8676590.1"/>
    </source>
</evidence>
<reference evidence="1" key="1">
    <citation type="submission" date="2023-04" db="EMBL/GenBank/DDBJ databases">
        <title>A chromosome-level genome assembly of the parasitoid wasp Eretmocerus hayati.</title>
        <authorList>
            <person name="Zhong Y."/>
            <person name="Liu S."/>
            <person name="Liu Y."/>
        </authorList>
    </citation>
    <scope>NUCLEOTIDE SEQUENCE</scope>
    <source>
        <strain evidence="1">ZJU_SS_LIU_2023</strain>
    </source>
</reference>
<sequence>MWKGPTAQPLLLLMVLVARLERSEQQKPRLGGAINVFSRYGYMSISMRVVPRNDSDTWIFREPTLDVFRNPLAAPVKQGKSTVVFDGDFHMEFCDNVRQLLQAYFRDFTFERLDRPWRAFTGSWSRAQIARHLGINSSFITGEHCYVLVRVARFRENKKLAAPGQGTGDQLLFDEAVAREAENVTVGDTASIIRFIKNFGSHYIAGYVTGNSLYQVFVYTPQVYQRIKERLKSRGVGELSNLELSNYFSPWYAEHMGAIQSASGNHTVETWATNQLRVQYYIFTYASLLKLYGDANLLRQLDGLLGNEALLQLQLRTLAPLFHEQQRRNWFLEVIDNYFKLWEVNM</sequence>
<comment type="caution">
    <text evidence="1">The sequence shown here is derived from an EMBL/GenBank/DDBJ whole genome shotgun (WGS) entry which is preliminary data.</text>
</comment>
<evidence type="ECO:0000313" key="2">
    <source>
        <dbReference type="Proteomes" id="UP001239111"/>
    </source>
</evidence>
<proteinExistence type="predicted"/>
<dbReference type="EMBL" id="CM056742">
    <property type="protein sequence ID" value="KAJ8676590.1"/>
    <property type="molecule type" value="Genomic_DNA"/>
</dbReference>
<dbReference type="Proteomes" id="UP001239111">
    <property type="component" value="Chromosome 2"/>
</dbReference>
<protein>
    <submittedName>
        <fullName evidence="1">Uncharacterized protein</fullName>
    </submittedName>
</protein>
<organism evidence="1 2">
    <name type="scientific">Eretmocerus hayati</name>
    <dbReference type="NCBI Taxonomy" id="131215"/>
    <lineage>
        <taxon>Eukaryota</taxon>
        <taxon>Metazoa</taxon>
        <taxon>Ecdysozoa</taxon>
        <taxon>Arthropoda</taxon>
        <taxon>Hexapoda</taxon>
        <taxon>Insecta</taxon>
        <taxon>Pterygota</taxon>
        <taxon>Neoptera</taxon>
        <taxon>Endopterygota</taxon>
        <taxon>Hymenoptera</taxon>
        <taxon>Apocrita</taxon>
        <taxon>Proctotrupomorpha</taxon>
        <taxon>Chalcidoidea</taxon>
        <taxon>Aphelinidae</taxon>
        <taxon>Aphelininae</taxon>
        <taxon>Eretmocerus</taxon>
    </lineage>
</organism>
<name>A0ACC2P489_9HYME</name>
<accession>A0ACC2P489</accession>
<gene>
    <name evidence="1" type="ORF">QAD02_012377</name>
</gene>